<reference evidence="6 7" key="1">
    <citation type="submission" date="2023-09" db="EMBL/GenBank/DDBJ databases">
        <title>Complete Genome and Methylome dissection of Bacillus brevis NEB573 original source of BbsI restriction endonuclease.</title>
        <authorList>
            <person name="Fomenkov A."/>
            <person name="Roberts R.D."/>
        </authorList>
    </citation>
    <scope>NUCLEOTIDE SEQUENCE [LARGE SCALE GENOMIC DNA]</scope>
    <source>
        <strain evidence="6 7">NEB573</strain>
    </source>
</reference>
<dbReference type="InterPro" id="IPR006140">
    <property type="entry name" value="D-isomer_DH_NAD-bd"/>
</dbReference>
<comment type="similarity">
    <text evidence="1 3">Belongs to the D-isomer specific 2-hydroxyacid dehydrogenase family.</text>
</comment>
<dbReference type="Pfam" id="PF00389">
    <property type="entry name" value="2-Hacid_dh"/>
    <property type="match status" value="1"/>
</dbReference>
<dbReference type="InterPro" id="IPR050223">
    <property type="entry name" value="D-isomer_2-hydroxyacid_DH"/>
</dbReference>
<dbReference type="PANTHER" id="PTHR10996:SF283">
    <property type="entry name" value="GLYOXYLATE_HYDROXYPYRUVATE REDUCTASE B"/>
    <property type="match status" value="1"/>
</dbReference>
<name>A0ABY9T1K7_BREBE</name>
<dbReference type="EC" id="1.1.1.-" evidence="6"/>
<dbReference type="SUPFAM" id="SSF52283">
    <property type="entry name" value="Formate/glycerate dehydrogenase catalytic domain-like"/>
    <property type="match status" value="1"/>
</dbReference>
<keyword evidence="2 3" id="KW-0560">Oxidoreductase</keyword>
<keyword evidence="7" id="KW-1185">Reference proteome</keyword>
<accession>A0ABY9T1K7</accession>
<dbReference type="Gene3D" id="3.40.50.720">
    <property type="entry name" value="NAD(P)-binding Rossmann-like Domain"/>
    <property type="match status" value="2"/>
</dbReference>
<dbReference type="Proteomes" id="UP001256827">
    <property type="component" value="Chromosome"/>
</dbReference>
<dbReference type="GO" id="GO:0016491">
    <property type="term" value="F:oxidoreductase activity"/>
    <property type="evidence" value="ECO:0007669"/>
    <property type="project" value="UniProtKB-KW"/>
</dbReference>
<evidence type="ECO:0000256" key="3">
    <source>
        <dbReference type="RuleBase" id="RU003719"/>
    </source>
</evidence>
<feature type="domain" description="D-isomer specific 2-hydroxyacid dehydrogenase NAD-binding" evidence="5">
    <location>
        <begin position="110"/>
        <end position="288"/>
    </location>
</feature>
<dbReference type="EMBL" id="CP134050">
    <property type="protein sequence ID" value="WNC13960.1"/>
    <property type="molecule type" value="Genomic_DNA"/>
</dbReference>
<dbReference type="InterPro" id="IPR036291">
    <property type="entry name" value="NAD(P)-bd_dom_sf"/>
</dbReference>
<feature type="domain" description="D-isomer specific 2-hydroxyacid dehydrogenase catalytic" evidence="4">
    <location>
        <begin position="6"/>
        <end position="317"/>
    </location>
</feature>
<protein>
    <submittedName>
        <fullName evidence="6">D-glycerate dehydrogenase</fullName>
        <ecNumber evidence="6">1.1.1.-</ecNumber>
    </submittedName>
</protein>
<evidence type="ECO:0000259" key="5">
    <source>
        <dbReference type="Pfam" id="PF02826"/>
    </source>
</evidence>
<dbReference type="InterPro" id="IPR006139">
    <property type="entry name" value="D-isomer_2_OHA_DH_cat_dom"/>
</dbReference>
<organism evidence="6 7">
    <name type="scientific">Brevibacillus brevis</name>
    <name type="common">Bacillus brevis</name>
    <dbReference type="NCBI Taxonomy" id="1393"/>
    <lineage>
        <taxon>Bacteria</taxon>
        <taxon>Bacillati</taxon>
        <taxon>Bacillota</taxon>
        <taxon>Bacilli</taxon>
        <taxon>Bacillales</taxon>
        <taxon>Paenibacillaceae</taxon>
        <taxon>Brevibacillus</taxon>
    </lineage>
</organism>
<proteinExistence type="inferred from homology"/>
<evidence type="ECO:0000313" key="6">
    <source>
        <dbReference type="EMBL" id="WNC13960.1"/>
    </source>
</evidence>
<dbReference type="PANTHER" id="PTHR10996">
    <property type="entry name" value="2-HYDROXYACID DEHYDROGENASE-RELATED"/>
    <property type="match status" value="1"/>
</dbReference>
<evidence type="ECO:0000259" key="4">
    <source>
        <dbReference type="Pfam" id="PF00389"/>
    </source>
</evidence>
<dbReference type="PROSITE" id="PS00065">
    <property type="entry name" value="D_2_HYDROXYACID_DH_1"/>
    <property type="match status" value="1"/>
</dbReference>
<evidence type="ECO:0000313" key="7">
    <source>
        <dbReference type="Proteomes" id="UP001256827"/>
    </source>
</evidence>
<evidence type="ECO:0000256" key="2">
    <source>
        <dbReference type="ARBA" id="ARBA00023002"/>
    </source>
</evidence>
<dbReference type="CDD" id="cd05301">
    <property type="entry name" value="GDH"/>
    <property type="match status" value="1"/>
</dbReference>
<dbReference type="Pfam" id="PF02826">
    <property type="entry name" value="2-Hacid_dh_C"/>
    <property type="match status" value="1"/>
</dbReference>
<dbReference type="InterPro" id="IPR029752">
    <property type="entry name" value="D-isomer_DH_CS1"/>
</dbReference>
<sequence>MKKPKVLVTRQVANEAIALLEPAAEVKVWESDEPIPRERLLAEVEDAEAVLSMLTERIDEELLTRAKKLRIAANMAVGYDNIDLPACKRRDIWVTNTPDVLTEATADLAFALLMATGRRLIEADRYVRNGEWSSWSPSLMAGQNVYGATLGIIGMGRIGEAVARRAKGFGMRIKYCNRNRKEQAEAETGAEWASLETLLRESDYVVLLTPLTEETRLLMGEQQFSWMKPTSVFINVSRGGTVDESALYQALVSRKIWAAGLDVFQQEPLPQDHPLLSLPNIVALPHIGSATEQTRADMAKLAAANIVAVLEGRKPLTPL</sequence>
<dbReference type="SUPFAM" id="SSF51735">
    <property type="entry name" value="NAD(P)-binding Rossmann-fold domains"/>
    <property type="match status" value="1"/>
</dbReference>
<dbReference type="RefSeq" id="WP_310765743.1">
    <property type="nucleotide sequence ID" value="NZ_CP134050.1"/>
</dbReference>
<gene>
    <name evidence="6" type="ORF">RGB73_25285</name>
</gene>
<evidence type="ECO:0000256" key="1">
    <source>
        <dbReference type="ARBA" id="ARBA00005854"/>
    </source>
</evidence>